<dbReference type="Gene3D" id="3.30.200.20">
    <property type="entry name" value="Phosphorylase Kinase, domain 1"/>
    <property type="match status" value="1"/>
</dbReference>
<dbReference type="SMART" id="SM00090">
    <property type="entry name" value="RIO"/>
    <property type="match status" value="1"/>
</dbReference>
<dbReference type="AlphaFoldDB" id="L0ADS1"/>
<dbReference type="GO" id="GO:0005829">
    <property type="term" value="C:cytosol"/>
    <property type="evidence" value="ECO:0007669"/>
    <property type="project" value="TreeGrafter"/>
</dbReference>
<feature type="domain" description="Protein kinase" evidence="13">
    <location>
        <begin position="94"/>
        <end position="300"/>
    </location>
</feature>
<dbReference type="STRING" id="1056495.Calag_1488"/>
<comment type="similarity">
    <text evidence="2">Belongs to the protein kinase superfamily. RIO-type Ser/Thr kinase family.</text>
</comment>
<dbReference type="InterPro" id="IPR015285">
    <property type="entry name" value="RIO2_wHTH_N"/>
</dbReference>
<dbReference type="PROSITE" id="PS50011">
    <property type="entry name" value="PROTEIN_KINASE_DOM"/>
    <property type="match status" value="1"/>
</dbReference>
<protein>
    <recommendedName>
        <fullName evidence="3">non-specific serine/threonine protein kinase</fullName>
        <ecNumber evidence="3">2.7.11.1</ecNumber>
    </recommendedName>
</protein>
<evidence type="ECO:0000256" key="1">
    <source>
        <dbReference type="ARBA" id="ARBA00001946"/>
    </source>
</evidence>
<dbReference type="InterPro" id="IPR000719">
    <property type="entry name" value="Prot_kinase_dom"/>
</dbReference>
<keyword evidence="4 14" id="KW-0723">Serine/threonine-protein kinase</keyword>
<dbReference type="InterPro" id="IPR018934">
    <property type="entry name" value="RIO_dom"/>
</dbReference>
<evidence type="ECO:0000256" key="4">
    <source>
        <dbReference type="ARBA" id="ARBA00022527"/>
    </source>
</evidence>
<name>L0ADS1_CALLD</name>
<evidence type="ECO:0000256" key="6">
    <source>
        <dbReference type="ARBA" id="ARBA00022723"/>
    </source>
</evidence>
<dbReference type="InterPro" id="IPR008266">
    <property type="entry name" value="Tyr_kinase_AS"/>
</dbReference>
<dbReference type="InterPro" id="IPR000687">
    <property type="entry name" value="RIO_kinase"/>
</dbReference>
<evidence type="ECO:0000256" key="5">
    <source>
        <dbReference type="ARBA" id="ARBA00022679"/>
    </source>
</evidence>
<comment type="catalytic activity">
    <reaction evidence="11">
        <text>L-threonyl-[protein] + ATP = O-phospho-L-threonyl-[protein] + ADP + H(+)</text>
        <dbReference type="Rhea" id="RHEA:46608"/>
        <dbReference type="Rhea" id="RHEA-COMP:11060"/>
        <dbReference type="Rhea" id="RHEA-COMP:11605"/>
        <dbReference type="ChEBI" id="CHEBI:15378"/>
        <dbReference type="ChEBI" id="CHEBI:30013"/>
        <dbReference type="ChEBI" id="CHEBI:30616"/>
        <dbReference type="ChEBI" id="CHEBI:61977"/>
        <dbReference type="ChEBI" id="CHEBI:456216"/>
        <dbReference type="EC" id="2.7.11.1"/>
    </reaction>
</comment>
<evidence type="ECO:0000259" key="13">
    <source>
        <dbReference type="PROSITE" id="PS50011"/>
    </source>
</evidence>
<keyword evidence="7" id="KW-0547">Nucleotide-binding</keyword>
<dbReference type="FunCoup" id="L0ADS1">
    <property type="interactions" value="84"/>
</dbReference>
<dbReference type="PANTHER" id="PTHR45852:SF1">
    <property type="entry name" value="SERINE_THREONINE-PROTEIN KINASE RIO2"/>
    <property type="match status" value="1"/>
</dbReference>
<dbReference type="Gene3D" id="1.10.10.10">
    <property type="entry name" value="Winged helix-like DNA-binding domain superfamily/Winged helix DNA-binding domain"/>
    <property type="match status" value="1"/>
</dbReference>
<dbReference type="EMBL" id="CP003378">
    <property type="protein sequence ID" value="AFZ71190.1"/>
    <property type="molecule type" value="Genomic_DNA"/>
</dbReference>
<dbReference type="RefSeq" id="WP_015233087.1">
    <property type="nucleotide sequence ID" value="NC_019791.1"/>
</dbReference>
<dbReference type="Gene3D" id="1.10.510.10">
    <property type="entry name" value="Transferase(Phosphotransferase) domain 1"/>
    <property type="match status" value="1"/>
</dbReference>
<keyword evidence="10" id="KW-0460">Magnesium</keyword>
<evidence type="ECO:0000256" key="7">
    <source>
        <dbReference type="ARBA" id="ARBA00022741"/>
    </source>
</evidence>
<dbReference type="InParanoid" id="L0ADS1"/>
<keyword evidence="8 14" id="KW-0418">Kinase</keyword>
<dbReference type="PROSITE" id="PS00109">
    <property type="entry name" value="PROTEIN_KINASE_TYR"/>
    <property type="match status" value="1"/>
</dbReference>
<gene>
    <name evidence="14" type="ordered locus">Calag_1488</name>
</gene>
<dbReference type="Pfam" id="PF01163">
    <property type="entry name" value="RIO1"/>
    <property type="match status" value="1"/>
</dbReference>
<keyword evidence="6" id="KW-0479">Metal-binding</keyword>
<dbReference type="Pfam" id="PF09202">
    <property type="entry name" value="Rio2_N"/>
    <property type="match status" value="1"/>
</dbReference>
<dbReference type="SUPFAM" id="SSF46785">
    <property type="entry name" value="Winged helix' DNA-binding domain"/>
    <property type="match status" value="1"/>
</dbReference>
<dbReference type="GO" id="GO:0046872">
    <property type="term" value="F:metal ion binding"/>
    <property type="evidence" value="ECO:0007669"/>
    <property type="project" value="UniProtKB-KW"/>
</dbReference>
<evidence type="ECO:0000256" key="12">
    <source>
        <dbReference type="ARBA" id="ARBA00048679"/>
    </source>
</evidence>
<dbReference type="GO" id="GO:0030490">
    <property type="term" value="P:maturation of SSU-rRNA"/>
    <property type="evidence" value="ECO:0007669"/>
    <property type="project" value="TreeGrafter"/>
</dbReference>
<proteinExistence type="inferred from homology"/>
<accession>L0ADS1</accession>
<dbReference type="InterPro" id="IPR036390">
    <property type="entry name" value="WH_DNA-bd_sf"/>
</dbReference>
<keyword evidence="9" id="KW-0067">ATP-binding</keyword>
<dbReference type="HOGENOM" id="CLU_018693_1_0_2"/>
<evidence type="ECO:0000313" key="14">
    <source>
        <dbReference type="EMBL" id="AFZ71190.1"/>
    </source>
</evidence>
<dbReference type="SUPFAM" id="SSF56112">
    <property type="entry name" value="Protein kinase-like (PK-like)"/>
    <property type="match status" value="1"/>
</dbReference>
<dbReference type="EC" id="2.7.11.1" evidence="3"/>
<comment type="catalytic activity">
    <reaction evidence="12">
        <text>L-seryl-[protein] + ATP = O-phospho-L-seryl-[protein] + ADP + H(+)</text>
        <dbReference type="Rhea" id="RHEA:17989"/>
        <dbReference type="Rhea" id="RHEA-COMP:9863"/>
        <dbReference type="Rhea" id="RHEA-COMP:11604"/>
        <dbReference type="ChEBI" id="CHEBI:15378"/>
        <dbReference type="ChEBI" id="CHEBI:29999"/>
        <dbReference type="ChEBI" id="CHEBI:30616"/>
        <dbReference type="ChEBI" id="CHEBI:83421"/>
        <dbReference type="ChEBI" id="CHEBI:456216"/>
        <dbReference type="EC" id="2.7.11.1"/>
    </reaction>
</comment>
<dbReference type="InterPro" id="IPR011009">
    <property type="entry name" value="Kinase-like_dom_sf"/>
</dbReference>
<dbReference type="GO" id="GO:0004674">
    <property type="term" value="F:protein serine/threonine kinase activity"/>
    <property type="evidence" value="ECO:0007669"/>
    <property type="project" value="UniProtKB-KW"/>
</dbReference>
<dbReference type="OrthoDB" id="50101at2157"/>
<organism evidence="14 15">
    <name type="scientific">Caldisphaera lagunensis (strain DSM 15908 / JCM 11604 / ANMR 0165 / IC-154)</name>
    <dbReference type="NCBI Taxonomy" id="1056495"/>
    <lineage>
        <taxon>Archaea</taxon>
        <taxon>Thermoproteota</taxon>
        <taxon>Thermoprotei</taxon>
        <taxon>Acidilobales</taxon>
        <taxon>Caldisphaeraceae</taxon>
        <taxon>Caldisphaera</taxon>
    </lineage>
</organism>
<reference evidence="15" key="1">
    <citation type="submission" date="2012-03" db="EMBL/GenBank/DDBJ databases">
        <title>Complete genome of Caldisphaera lagunensis DSM 15908.</title>
        <authorList>
            <person name="Lucas S."/>
            <person name="Copeland A."/>
            <person name="Lapidus A."/>
            <person name="Glavina del Rio T."/>
            <person name="Dalin E."/>
            <person name="Tice H."/>
            <person name="Bruce D."/>
            <person name="Goodwin L."/>
            <person name="Pitluck S."/>
            <person name="Peters L."/>
            <person name="Mikhailova N."/>
            <person name="Teshima H."/>
            <person name="Kyrpides N."/>
            <person name="Mavromatis K."/>
            <person name="Ivanova N."/>
            <person name="Brettin T."/>
            <person name="Detter J.C."/>
            <person name="Han C."/>
            <person name="Larimer F."/>
            <person name="Land M."/>
            <person name="Hauser L."/>
            <person name="Markowitz V."/>
            <person name="Cheng J.-F."/>
            <person name="Hugenholtz P."/>
            <person name="Woyke T."/>
            <person name="Wu D."/>
            <person name="Spring S."/>
            <person name="Schroeder M."/>
            <person name="Brambilla E."/>
            <person name="Klenk H.-P."/>
            <person name="Eisen J.A."/>
        </authorList>
    </citation>
    <scope>NUCLEOTIDE SEQUENCE [LARGE SCALE GENOMIC DNA]</scope>
    <source>
        <strain evidence="15">DSM 15908 / JCM 11604 / IC-154</strain>
    </source>
</reference>
<evidence type="ECO:0000313" key="15">
    <source>
        <dbReference type="Proteomes" id="UP000010469"/>
    </source>
</evidence>
<dbReference type="FunFam" id="3.30.200.20:FF:000052">
    <property type="entry name" value="Serine/threonine-protein kinase RIO2"/>
    <property type="match status" value="1"/>
</dbReference>
<dbReference type="GeneID" id="14212748"/>
<comment type="cofactor">
    <cofactor evidence="1">
        <name>Mg(2+)</name>
        <dbReference type="ChEBI" id="CHEBI:18420"/>
    </cofactor>
</comment>
<evidence type="ECO:0000256" key="11">
    <source>
        <dbReference type="ARBA" id="ARBA00047899"/>
    </source>
</evidence>
<sequence>MGLSLKEKYYQMDNNDFKTLFLIEKFMRYYGFVPLEVLENKSNIPSNQIKKSIEKLLDLGLIISEASPFYGYQLTFNGLDILSLRFYFNKKIITDIGDKINSGKESDIYNAKLISEKNAIIKFHKEGRTSFKAIRRKRSFEFKKWNSWIELSKKVSNREFLTLSNLWKKGALVPEPIYVNRHSIIMEKIDGLELYKVKELSEEMVKNILDDVIATLRIAYKEVGIIHGDLSPYNILISNSENPRGYIIDWPQFIDVKNKYAESILRKELEYLASYFYKRFGIEVSVDNLMDSIKGGIDGK</sequence>
<keyword evidence="5" id="KW-0808">Transferase</keyword>
<dbReference type="KEGG" id="clg:Calag_1488"/>
<keyword evidence="15" id="KW-1185">Reference proteome</keyword>
<evidence type="ECO:0000256" key="10">
    <source>
        <dbReference type="ARBA" id="ARBA00022842"/>
    </source>
</evidence>
<evidence type="ECO:0000256" key="8">
    <source>
        <dbReference type="ARBA" id="ARBA00022777"/>
    </source>
</evidence>
<dbReference type="GO" id="GO:0030688">
    <property type="term" value="C:preribosome, small subunit precursor"/>
    <property type="evidence" value="ECO:0007669"/>
    <property type="project" value="TreeGrafter"/>
</dbReference>
<evidence type="ECO:0000256" key="2">
    <source>
        <dbReference type="ARBA" id="ARBA00009196"/>
    </source>
</evidence>
<dbReference type="eggNOG" id="arCOG01181">
    <property type="taxonomic scope" value="Archaea"/>
</dbReference>
<dbReference type="PANTHER" id="PTHR45852">
    <property type="entry name" value="SER/THR-PROTEIN KINASE RIO2"/>
    <property type="match status" value="1"/>
</dbReference>
<dbReference type="Proteomes" id="UP000010469">
    <property type="component" value="Chromosome"/>
</dbReference>
<evidence type="ECO:0000256" key="3">
    <source>
        <dbReference type="ARBA" id="ARBA00012513"/>
    </source>
</evidence>
<evidence type="ECO:0000256" key="9">
    <source>
        <dbReference type="ARBA" id="ARBA00022840"/>
    </source>
</evidence>
<dbReference type="InterPro" id="IPR036388">
    <property type="entry name" value="WH-like_DNA-bd_sf"/>
</dbReference>
<dbReference type="GO" id="GO:0005524">
    <property type="term" value="F:ATP binding"/>
    <property type="evidence" value="ECO:0007669"/>
    <property type="project" value="UniProtKB-KW"/>
</dbReference>